<comment type="caution">
    <text evidence="3">The sequence shown here is derived from an EMBL/GenBank/DDBJ whole genome shotgun (WGS) entry which is preliminary data.</text>
</comment>
<evidence type="ECO:0000313" key="4">
    <source>
        <dbReference type="Proteomes" id="UP001632038"/>
    </source>
</evidence>
<accession>A0ABD3C4C6</accession>
<evidence type="ECO:0000256" key="2">
    <source>
        <dbReference type="SAM" id="MobiDB-lite"/>
    </source>
</evidence>
<keyword evidence="1" id="KW-0800">Toxin</keyword>
<dbReference type="InterPro" id="IPR001574">
    <property type="entry name" value="Ribosome_inactivat_prot"/>
</dbReference>
<dbReference type="GO" id="GO:0006952">
    <property type="term" value="P:defense response"/>
    <property type="evidence" value="ECO:0007669"/>
    <property type="project" value="UniProtKB-KW"/>
</dbReference>
<feature type="region of interest" description="Disordered" evidence="2">
    <location>
        <begin position="1"/>
        <end position="80"/>
    </location>
</feature>
<dbReference type="AlphaFoldDB" id="A0ABD3C4C6"/>
<feature type="compositionally biased region" description="Basic residues" evidence="2">
    <location>
        <begin position="1"/>
        <end position="10"/>
    </location>
</feature>
<keyword evidence="1" id="KW-0611">Plant defense</keyword>
<dbReference type="SUPFAM" id="SSF56371">
    <property type="entry name" value="Ribosome inactivating proteins (RIP)"/>
    <property type="match status" value="1"/>
</dbReference>
<proteinExistence type="inferred from homology"/>
<dbReference type="GO" id="GO:0090729">
    <property type="term" value="F:toxin activity"/>
    <property type="evidence" value="ECO:0007669"/>
    <property type="project" value="UniProtKB-KW"/>
</dbReference>
<sequence length="230" mass="25098">MPPRNNRGRGRGGGAAEGRRQPGGDGGGRAAEGRRQPGGDGGGRAAEGRGGRGGGNAQAAAVPELTNFPTREIDPNANYDRMNPLPFSSRYVSMEKHASSTITGIELGMAKLRMVVDHLSQLTIPNSRSRNPNIAAGLLISVLMFAESSRFESIFNRIKNSSDNYFSLLNCHEFYIKNWSKLSKVLIAANERPEMIETINHAIEHGLHGLGDMSEAGFTIRRRWTLRHEC</sequence>
<dbReference type="PANTHER" id="PTHR33453:SF34">
    <property type="entry name" value="RIBOSOME-INACTIVATING PROTEIN"/>
    <property type="match status" value="1"/>
</dbReference>
<protein>
    <recommendedName>
        <fullName evidence="1">rRNA N-glycosylase</fullName>
        <ecNumber evidence="1">3.2.2.22</ecNumber>
    </recommendedName>
</protein>
<dbReference type="EMBL" id="JAVIJP010000053">
    <property type="protein sequence ID" value="KAL3624419.1"/>
    <property type="molecule type" value="Genomic_DNA"/>
</dbReference>
<dbReference type="EC" id="3.2.2.22" evidence="1"/>
<comment type="catalytic activity">
    <reaction evidence="1">
        <text>Endohydrolysis of the N-glycosidic bond at one specific adenosine on the 28S rRNA.</text>
        <dbReference type="EC" id="3.2.2.22"/>
    </reaction>
</comment>
<dbReference type="Gene3D" id="3.40.420.10">
    <property type="entry name" value="Ricin (A subunit), domain 1"/>
    <property type="match status" value="1"/>
</dbReference>
<keyword evidence="4" id="KW-1185">Reference proteome</keyword>
<evidence type="ECO:0000313" key="3">
    <source>
        <dbReference type="EMBL" id="KAL3624419.1"/>
    </source>
</evidence>
<dbReference type="Pfam" id="PF00161">
    <property type="entry name" value="RIP"/>
    <property type="match status" value="1"/>
</dbReference>
<keyword evidence="1" id="KW-0378">Hydrolase</keyword>
<dbReference type="GO" id="GO:0030598">
    <property type="term" value="F:rRNA N-glycosylase activity"/>
    <property type="evidence" value="ECO:0007669"/>
    <property type="project" value="UniProtKB-EC"/>
</dbReference>
<evidence type="ECO:0000256" key="1">
    <source>
        <dbReference type="RuleBase" id="RU004915"/>
    </source>
</evidence>
<comment type="similarity">
    <text evidence="1">Belongs to the ribosome-inactivating protein family.</text>
</comment>
<name>A0ABD3C4C6_9LAMI</name>
<gene>
    <name evidence="3" type="ORF">CASFOL_031087</name>
</gene>
<organism evidence="3 4">
    <name type="scientific">Castilleja foliolosa</name>
    <dbReference type="NCBI Taxonomy" id="1961234"/>
    <lineage>
        <taxon>Eukaryota</taxon>
        <taxon>Viridiplantae</taxon>
        <taxon>Streptophyta</taxon>
        <taxon>Embryophyta</taxon>
        <taxon>Tracheophyta</taxon>
        <taxon>Spermatophyta</taxon>
        <taxon>Magnoliopsida</taxon>
        <taxon>eudicotyledons</taxon>
        <taxon>Gunneridae</taxon>
        <taxon>Pentapetalae</taxon>
        <taxon>asterids</taxon>
        <taxon>lamiids</taxon>
        <taxon>Lamiales</taxon>
        <taxon>Orobanchaceae</taxon>
        <taxon>Pedicularideae</taxon>
        <taxon>Castillejinae</taxon>
        <taxon>Castilleja</taxon>
    </lineage>
</organism>
<keyword evidence="1" id="KW-0652">Protein synthesis inhibitor</keyword>
<dbReference type="GO" id="GO:0017148">
    <property type="term" value="P:negative regulation of translation"/>
    <property type="evidence" value="ECO:0007669"/>
    <property type="project" value="UniProtKB-KW"/>
</dbReference>
<dbReference type="InterPro" id="IPR016138">
    <property type="entry name" value="Ribosome_inactivat_prot_sub1"/>
</dbReference>
<dbReference type="InterPro" id="IPR036041">
    <property type="entry name" value="Ribosome-inact_prot_sf"/>
</dbReference>
<reference evidence="4" key="1">
    <citation type="journal article" date="2024" name="IScience">
        <title>Strigolactones Initiate the Formation of Haustorium-like Structures in Castilleja.</title>
        <authorList>
            <person name="Buerger M."/>
            <person name="Peterson D."/>
            <person name="Chory J."/>
        </authorList>
    </citation>
    <scope>NUCLEOTIDE SEQUENCE [LARGE SCALE GENOMIC DNA]</scope>
</reference>
<dbReference type="PANTHER" id="PTHR33453">
    <property type="match status" value="1"/>
</dbReference>
<dbReference type="Proteomes" id="UP001632038">
    <property type="component" value="Unassembled WGS sequence"/>
</dbReference>